<proteinExistence type="predicted"/>
<name>A0A9N7YAI3_PLEPL</name>
<sequence>MLDMISGTPLSAVRTVKPMETLEDGQSLPLRGYVAAEAISIMELRQRKETAQQSPEDSDFFRTKNKYVETKAARRKRRPVAEERLILECSRRHYTDSRWINCTRGNSLSNGVDAANKQRLLLCVLSLSLLSPPW</sequence>
<dbReference type="Proteomes" id="UP001153269">
    <property type="component" value="Unassembled WGS sequence"/>
</dbReference>
<keyword evidence="2" id="KW-1185">Reference proteome</keyword>
<dbReference type="AlphaFoldDB" id="A0A9N7YAI3"/>
<organism evidence="1 2">
    <name type="scientific">Pleuronectes platessa</name>
    <name type="common">European plaice</name>
    <dbReference type="NCBI Taxonomy" id="8262"/>
    <lineage>
        <taxon>Eukaryota</taxon>
        <taxon>Metazoa</taxon>
        <taxon>Chordata</taxon>
        <taxon>Craniata</taxon>
        <taxon>Vertebrata</taxon>
        <taxon>Euteleostomi</taxon>
        <taxon>Actinopterygii</taxon>
        <taxon>Neopterygii</taxon>
        <taxon>Teleostei</taxon>
        <taxon>Neoteleostei</taxon>
        <taxon>Acanthomorphata</taxon>
        <taxon>Carangaria</taxon>
        <taxon>Pleuronectiformes</taxon>
        <taxon>Pleuronectoidei</taxon>
        <taxon>Pleuronectidae</taxon>
        <taxon>Pleuronectes</taxon>
    </lineage>
</organism>
<evidence type="ECO:0000313" key="2">
    <source>
        <dbReference type="Proteomes" id="UP001153269"/>
    </source>
</evidence>
<comment type="caution">
    <text evidence="1">The sequence shown here is derived from an EMBL/GenBank/DDBJ whole genome shotgun (WGS) entry which is preliminary data.</text>
</comment>
<evidence type="ECO:0000313" key="1">
    <source>
        <dbReference type="EMBL" id="CAB1417259.1"/>
    </source>
</evidence>
<reference evidence="1" key="1">
    <citation type="submission" date="2020-03" db="EMBL/GenBank/DDBJ databases">
        <authorList>
            <person name="Weist P."/>
        </authorList>
    </citation>
    <scope>NUCLEOTIDE SEQUENCE</scope>
</reference>
<accession>A0A9N7YAI3</accession>
<dbReference type="EMBL" id="CADEAL010000257">
    <property type="protein sequence ID" value="CAB1417259.1"/>
    <property type="molecule type" value="Genomic_DNA"/>
</dbReference>
<protein>
    <submittedName>
        <fullName evidence="1">Uncharacterized protein</fullName>
    </submittedName>
</protein>
<gene>
    <name evidence="1" type="ORF">PLEPLA_LOCUS5061</name>
</gene>